<dbReference type="STRING" id="858640.A3K86_06310"/>
<dbReference type="PROSITE" id="PS50968">
    <property type="entry name" value="BIOTINYL_LIPOYL"/>
    <property type="match status" value="1"/>
</dbReference>
<evidence type="ECO:0000256" key="1">
    <source>
        <dbReference type="ARBA" id="ARBA00004052"/>
    </source>
</evidence>
<dbReference type="FunFam" id="3.30.559.10:FF:000005">
    <property type="entry name" value="Dihydrolipoyllysine-residue succinyltransferase component of 2-oxoglutarate dehydrogenase complex"/>
    <property type="match status" value="1"/>
</dbReference>
<dbReference type="InterPro" id="IPR036625">
    <property type="entry name" value="E3-bd_dom_sf"/>
</dbReference>
<dbReference type="GO" id="GO:0006099">
    <property type="term" value="P:tricarboxylic acid cycle"/>
    <property type="evidence" value="ECO:0007669"/>
    <property type="project" value="UniProtKB-UniRule"/>
</dbReference>
<keyword evidence="16" id="KW-1185">Reference proteome</keyword>
<comment type="function">
    <text evidence="1 11">E2 component of the 2-oxoglutarate dehydrogenase (OGDH) complex which catalyzes the second step in the conversion of 2-oxoglutarate to succinyl-CoA and CO(2).</text>
</comment>
<dbReference type="RefSeq" id="WP_068329258.1">
    <property type="nucleotide sequence ID" value="NZ_LVHF01000012.1"/>
</dbReference>
<dbReference type="InterPro" id="IPR006255">
    <property type="entry name" value="SucB"/>
</dbReference>
<dbReference type="InterPro" id="IPR011053">
    <property type="entry name" value="Single_hybrid_motif"/>
</dbReference>
<dbReference type="SUPFAM" id="SSF51230">
    <property type="entry name" value="Single hybrid motif"/>
    <property type="match status" value="1"/>
</dbReference>
<evidence type="ECO:0000256" key="9">
    <source>
        <dbReference type="ARBA" id="ARBA00023315"/>
    </source>
</evidence>
<dbReference type="CDD" id="cd06849">
    <property type="entry name" value="lipoyl_domain"/>
    <property type="match status" value="1"/>
</dbReference>
<dbReference type="PROSITE" id="PS51826">
    <property type="entry name" value="PSBD"/>
    <property type="match status" value="1"/>
</dbReference>
<dbReference type="OrthoDB" id="9805770at2"/>
<evidence type="ECO:0000256" key="7">
    <source>
        <dbReference type="ARBA" id="ARBA00022679"/>
    </source>
</evidence>
<evidence type="ECO:0000256" key="2">
    <source>
        <dbReference type="ARBA" id="ARBA00005145"/>
    </source>
</evidence>
<dbReference type="NCBIfam" id="NF004309">
    <property type="entry name" value="PRK05704.1"/>
    <property type="match status" value="1"/>
</dbReference>
<feature type="domain" description="Peripheral subunit-binding (PSBD)" evidence="14">
    <location>
        <begin position="112"/>
        <end position="149"/>
    </location>
</feature>
<dbReference type="InterPro" id="IPR003016">
    <property type="entry name" value="2-oxoA_DH_lipoyl-BS"/>
</dbReference>
<dbReference type="Gene3D" id="3.30.559.10">
    <property type="entry name" value="Chloramphenicol acetyltransferase-like domain"/>
    <property type="match status" value="1"/>
</dbReference>
<dbReference type="GO" id="GO:0004149">
    <property type="term" value="F:dihydrolipoyllysine-residue succinyltransferase activity"/>
    <property type="evidence" value="ECO:0007669"/>
    <property type="project" value="UniProtKB-UniRule"/>
</dbReference>
<keyword evidence="6 11" id="KW-0816">Tricarboxylic acid cycle</keyword>
<dbReference type="InterPro" id="IPR023213">
    <property type="entry name" value="CAT-like_dom_sf"/>
</dbReference>
<dbReference type="PROSITE" id="PS00189">
    <property type="entry name" value="LIPOYL"/>
    <property type="match status" value="1"/>
</dbReference>
<dbReference type="GO" id="GO:0033512">
    <property type="term" value="P:L-lysine catabolic process to acetyl-CoA via saccharopine"/>
    <property type="evidence" value="ECO:0007669"/>
    <property type="project" value="UniProtKB-UniRule"/>
</dbReference>
<evidence type="ECO:0000256" key="4">
    <source>
        <dbReference type="ARBA" id="ARBA00012945"/>
    </source>
</evidence>
<name>A0A178KMJ9_9GAMM</name>
<keyword evidence="9 11" id="KW-0012">Acyltransferase</keyword>
<dbReference type="PANTHER" id="PTHR43416">
    <property type="entry name" value="DIHYDROLIPOYLLYSINE-RESIDUE SUCCINYLTRANSFERASE COMPONENT OF 2-OXOGLUTARATE DEHYDROGENASE COMPLEX, MITOCHONDRIAL-RELATED"/>
    <property type="match status" value="1"/>
</dbReference>
<comment type="caution">
    <text evidence="15">The sequence shown here is derived from an EMBL/GenBank/DDBJ whole genome shotgun (WGS) entry which is preliminary data.</text>
</comment>
<dbReference type="NCBIfam" id="TIGR01347">
    <property type="entry name" value="sucB"/>
    <property type="match status" value="1"/>
</dbReference>
<dbReference type="InterPro" id="IPR004167">
    <property type="entry name" value="PSBD"/>
</dbReference>
<dbReference type="InterPro" id="IPR001078">
    <property type="entry name" value="2-oxoacid_DH_actylTfrase"/>
</dbReference>
<dbReference type="GO" id="GO:0005829">
    <property type="term" value="C:cytosol"/>
    <property type="evidence" value="ECO:0007669"/>
    <property type="project" value="TreeGrafter"/>
</dbReference>
<comment type="pathway">
    <text evidence="2 11">Amino-acid degradation; L-lysine degradation via saccharopine pathway; glutaryl-CoA from L-lysine: step 6/6.</text>
</comment>
<protein>
    <recommendedName>
        <fullName evidence="5 11">Dihydrolipoyllysine-residue succinyltransferase component of 2-oxoglutarate dehydrogenase complex</fullName>
        <ecNumber evidence="4 11">2.3.1.61</ecNumber>
    </recommendedName>
    <alternativeName>
        <fullName evidence="11">2-oxoglutarate dehydrogenase complex component E2</fullName>
    </alternativeName>
</protein>
<feature type="compositionally biased region" description="Low complexity" evidence="12">
    <location>
        <begin position="103"/>
        <end position="114"/>
    </location>
</feature>
<dbReference type="Gene3D" id="2.40.50.100">
    <property type="match status" value="1"/>
</dbReference>
<dbReference type="Proteomes" id="UP000078503">
    <property type="component" value="Unassembled WGS sequence"/>
</dbReference>
<dbReference type="InterPro" id="IPR050537">
    <property type="entry name" value="2-oxoacid_dehydrogenase"/>
</dbReference>
<dbReference type="SUPFAM" id="SSF52777">
    <property type="entry name" value="CoA-dependent acyltransferases"/>
    <property type="match status" value="1"/>
</dbReference>
<dbReference type="Pfam" id="PF02817">
    <property type="entry name" value="E3_binding"/>
    <property type="match status" value="1"/>
</dbReference>
<evidence type="ECO:0000256" key="3">
    <source>
        <dbReference type="ARBA" id="ARBA00007317"/>
    </source>
</evidence>
<evidence type="ECO:0000256" key="12">
    <source>
        <dbReference type="SAM" id="MobiDB-lite"/>
    </source>
</evidence>
<dbReference type="Gene3D" id="4.10.320.10">
    <property type="entry name" value="E3-binding domain"/>
    <property type="match status" value="1"/>
</dbReference>
<evidence type="ECO:0000256" key="6">
    <source>
        <dbReference type="ARBA" id="ARBA00022532"/>
    </source>
</evidence>
<sequence>MTIEILVPDLPESVADATVATWHKQPGDAVSRDEVLVDIETDKVVLEVPAPEDGILEAILEGEGTTVLTKQLIGKLKAGAVAGEPTSDVPAEAEASPNKRNTASLSEESNEALSPTARRLLGEHGLKASQVKGTGVGGRITREDVEAYVKEAKAAPVATPEVEAKAEAPLAHRSEKRVPMTRLRKRVAERLLEAKNSTAMLTTFNEVNMKPIMDLRKQYKDIFEERHGIRLGFMSFYVKAVVEALKRFPEVNASLDGDDIVYHNFFDVSIAVSTPRGLVTPVLRDCDKLSLAEIEKGIRELALKGRDGKLTVDDLTGGNFTITNGGVFGSLMSTPIINPPQSAILGMHKIQDRPMAVDGKVEILPMMYLALSYDHRLIDGRESVGFLVTIKELLEDPTRLLLDV</sequence>
<organism evidence="15 16">
    <name type="scientific">Photobacterium jeanii</name>
    <dbReference type="NCBI Taxonomy" id="858640"/>
    <lineage>
        <taxon>Bacteria</taxon>
        <taxon>Pseudomonadati</taxon>
        <taxon>Pseudomonadota</taxon>
        <taxon>Gammaproteobacteria</taxon>
        <taxon>Vibrionales</taxon>
        <taxon>Vibrionaceae</taxon>
        <taxon>Photobacterium</taxon>
    </lineage>
</organism>
<dbReference type="SUPFAM" id="SSF47005">
    <property type="entry name" value="Peripheral subunit-binding domain of 2-oxo acid dehydrogenase complex"/>
    <property type="match status" value="1"/>
</dbReference>
<dbReference type="InterPro" id="IPR000089">
    <property type="entry name" value="Biotin_lipoyl"/>
</dbReference>
<comment type="similarity">
    <text evidence="3 11">Belongs to the 2-oxoacid dehydrogenase family.</text>
</comment>
<comment type="cofactor">
    <cofactor evidence="11">
        <name>(R)-lipoate</name>
        <dbReference type="ChEBI" id="CHEBI:83088"/>
    </cofactor>
    <text evidence="11">Binds 1 lipoyl cofactor covalently.</text>
</comment>
<evidence type="ECO:0000259" key="14">
    <source>
        <dbReference type="PROSITE" id="PS51826"/>
    </source>
</evidence>
<evidence type="ECO:0000313" key="15">
    <source>
        <dbReference type="EMBL" id="OAN18497.1"/>
    </source>
</evidence>
<dbReference type="AlphaFoldDB" id="A0A178KMJ9"/>
<proteinExistence type="inferred from homology"/>
<dbReference type="Pfam" id="PF00364">
    <property type="entry name" value="Biotin_lipoyl"/>
    <property type="match status" value="1"/>
</dbReference>
<evidence type="ECO:0000256" key="11">
    <source>
        <dbReference type="RuleBase" id="RU361138"/>
    </source>
</evidence>
<keyword evidence="8 11" id="KW-0450">Lipoyl</keyword>
<keyword evidence="7 11" id="KW-0808">Transferase</keyword>
<evidence type="ECO:0000313" key="16">
    <source>
        <dbReference type="Proteomes" id="UP000078503"/>
    </source>
</evidence>
<evidence type="ECO:0000256" key="10">
    <source>
        <dbReference type="ARBA" id="ARBA00052761"/>
    </source>
</evidence>
<evidence type="ECO:0000256" key="8">
    <source>
        <dbReference type="ARBA" id="ARBA00022823"/>
    </source>
</evidence>
<feature type="region of interest" description="Disordered" evidence="12">
    <location>
        <begin position="81"/>
        <end position="114"/>
    </location>
</feature>
<evidence type="ECO:0000259" key="13">
    <source>
        <dbReference type="PROSITE" id="PS50968"/>
    </source>
</evidence>
<dbReference type="UniPathway" id="UPA00868">
    <property type="reaction ID" value="UER00840"/>
</dbReference>
<dbReference type="EC" id="2.3.1.61" evidence="4 11"/>
<evidence type="ECO:0000256" key="5">
    <source>
        <dbReference type="ARBA" id="ARBA00019511"/>
    </source>
</evidence>
<feature type="domain" description="Lipoyl-binding" evidence="13">
    <location>
        <begin position="2"/>
        <end position="77"/>
    </location>
</feature>
<gene>
    <name evidence="15" type="ORF">A3K86_06310</name>
</gene>
<dbReference type="GO" id="GO:0045252">
    <property type="term" value="C:oxoglutarate dehydrogenase complex"/>
    <property type="evidence" value="ECO:0007669"/>
    <property type="project" value="UniProtKB-UniRule"/>
</dbReference>
<dbReference type="PANTHER" id="PTHR43416:SF5">
    <property type="entry name" value="DIHYDROLIPOYLLYSINE-RESIDUE SUCCINYLTRANSFERASE COMPONENT OF 2-OXOGLUTARATE DEHYDROGENASE COMPLEX, MITOCHONDRIAL"/>
    <property type="match status" value="1"/>
</dbReference>
<accession>A0A178KMJ9</accession>
<dbReference type="Pfam" id="PF00198">
    <property type="entry name" value="2-oxoacid_dh"/>
    <property type="match status" value="1"/>
</dbReference>
<dbReference type="EMBL" id="LVHF01000012">
    <property type="protein sequence ID" value="OAN18497.1"/>
    <property type="molecule type" value="Genomic_DNA"/>
</dbReference>
<reference evidence="15 16" key="1">
    <citation type="submission" date="2016-03" db="EMBL/GenBank/DDBJ databases">
        <title>Photobacterium proteolyticum sp. nov. a protease producing bacterium isolated from ocean sediments of Laizhou Bay.</title>
        <authorList>
            <person name="Li Y."/>
        </authorList>
    </citation>
    <scope>NUCLEOTIDE SEQUENCE [LARGE SCALE GENOMIC DNA]</scope>
    <source>
        <strain evidence="15 16">R-40508</strain>
    </source>
</reference>
<comment type="catalytic activity">
    <reaction evidence="10 11">
        <text>N(6)-[(R)-dihydrolipoyl]-L-lysyl-[protein] + succinyl-CoA = N(6)-[(R)-S(8)-succinyldihydrolipoyl]-L-lysyl-[protein] + CoA</text>
        <dbReference type="Rhea" id="RHEA:15213"/>
        <dbReference type="Rhea" id="RHEA-COMP:10475"/>
        <dbReference type="Rhea" id="RHEA-COMP:20092"/>
        <dbReference type="ChEBI" id="CHEBI:57287"/>
        <dbReference type="ChEBI" id="CHEBI:57292"/>
        <dbReference type="ChEBI" id="CHEBI:83100"/>
        <dbReference type="ChEBI" id="CHEBI:83120"/>
        <dbReference type="EC" id="2.3.1.61"/>
    </reaction>
</comment>